<dbReference type="SMART" id="SM00387">
    <property type="entry name" value="HATPase_c"/>
    <property type="match status" value="1"/>
</dbReference>
<dbReference type="Pfam" id="PF12974">
    <property type="entry name" value="Phosphonate-bd"/>
    <property type="match status" value="1"/>
</dbReference>
<dbReference type="InterPro" id="IPR036097">
    <property type="entry name" value="HisK_dim/P_sf"/>
</dbReference>
<evidence type="ECO:0000256" key="1">
    <source>
        <dbReference type="ARBA" id="ARBA00000085"/>
    </source>
</evidence>
<reference evidence="11 12" key="1">
    <citation type="submission" date="2013-04" db="EMBL/GenBank/DDBJ databases">
        <title>The Genome Sequence of Sutterella wadsworthensis HGA0223.</title>
        <authorList>
            <consortium name="The Broad Institute Genomics Platform"/>
            <person name="Earl A."/>
            <person name="Ward D."/>
            <person name="Feldgarden M."/>
            <person name="Gevers D."/>
            <person name="Schmidt T.M."/>
            <person name="Dover J."/>
            <person name="Dai D."/>
            <person name="Walker B."/>
            <person name="Young S."/>
            <person name="Zeng Q."/>
            <person name="Gargeya S."/>
            <person name="Fitzgerald M."/>
            <person name="Haas B."/>
            <person name="Abouelleil A."/>
            <person name="Allen A.W."/>
            <person name="Alvarado L."/>
            <person name="Arachchi H.M."/>
            <person name="Berlin A.M."/>
            <person name="Chapman S.B."/>
            <person name="Gainer-Dewar J."/>
            <person name="Goldberg J."/>
            <person name="Griggs A."/>
            <person name="Gujja S."/>
            <person name="Hansen M."/>
            <person name="Howarth C."/>
            <person name="Imamovic A."/>
            <person name="Ireland A."/>
            <person name="Larimer J."/>
            <person name="McCowan C."/>
            <person name="Murphy C."/>
            <person name="Pearson M."/>
            <person name="Poon T.W."/>
            <person name="Priest M."/>
            <person name="Roberts A."/>
            <person name="Saif S."/>
            <person name="Shea T."/>
            <person name="Sisk P."/>
            <person name="Sykes S."/>
            <person name="Wortman J."/>
            <person name="Nusbaum C."/>
            <person name="Birren B."/>
        </authorList>
    </citation>
    <scope>NUCLEOTIDE SEQUENCE [LARGE SCALE GENOMIC DNA]</scope>
    <source>
        <strain evidence="11 12">HGA0223</strain>
    </source>
</reference>
<dbReference type="InterPro" id="IPR004358">
    <property type="entry name" value="Sig_transdc_His_kin-like_C"/>
</dbReference>
<dbReference type="InterPro" id="IPR005467">
    <property type="entry name" value="His_kinase_dom"/>
</dbReference>
<comment type="caution">
    <text evidence="11">The sequence shown here is derived from an EMBL/GenBank/DDBJ whole genome shotgun (WGS) entry which is preliminary data.</text>
</comment>
<dbReference type="eggNOG" id="COG4191">
    <property type="taxonomic scope" value="Bacteria"/>
</dbReference>
<dbReference type="InterPro" id="IPR036890">
    <property type="entry name" value="HATPase_C_sf"/>
</dbReference>
<dbReference type="HOGENOM" id="CLU_011260_2_0_4"/>
<dbReference type="Pfam" id="PF00512">
    <property type="entry name" value="HisKA"/>
    <property type="match status" value="1"/>
</dbReference>
<organism evidence="11 12">
    <name type="scientific">Sutterella wadsworthensis HGA0223</name>
    <dbReference type="NCBI Taxonomy" id="1203554"/>
    <lineage>
        <taxon>Bacteria</taxon>
        <taxon>Pseudomonadati</taxon>
        <taxon>Pseudomonadota</taxon>
        <taxon>Betaproteobacteria</taxon>
        <taxon>Burkholderiales</taxon>
        <taxon>Sutterellaceae</taxon>
        <taxon>Sutterella</taxon>
    </lineage>
</organism>
<dbReference type="SUPFAM" id="SSF47384">
    <property type="entry name" value="Homodimeric domain of signal transducing histidine kinase"/>
    <property type="match status" value="1"/>
</dbReference>
<evidence type="ECO:0000256" key="2">
    <source>
        <dbReference type="ARBA" id="ARBA00012438"/>
    </source>
</evidence>
<evidence type="ECO:0000313" key="11">
    <source>
        <dbReference type="EMBL" id="EPD98592.1"/>
    </source>
</evidence>
<comment type="catalytic activity">
    <reaction evidence="1">
        <text>ATP + protein L-histidine = ADP + protein N-phospho-L-histidine.</text>
        <dbReference type="EC" id="2.7.13.3"/>
    </reaction>
</comment>
<dbReference type="Gene3D" id="1.10.287.130">
    <property type="match status" value="1"/>
</dbReference>
<keyword evidence="12" id="KW-1185">Reference proteome</keyword>
<proteinExistence type="predicted"/>
<keyword evidence="9" id="KW-0732">Signal</keyword>
<sequence>MRYANVLLILFLCAISFASESAPLRFAAAEMPKPDPCLPFITETYKWVEKHWPDGATFRYYDVTSLEKAVQNREIDIVLTEAGAAARLRSEGARPFLTAVSKRHPNPASSQGSVIFVRSDNENVQKIADLQGRKLAATSLGDFTGYQAAMGEIFKRNYDPEKFFSAVTFVGSSSKLAMQHVVQEVIDGRADAGVVRTCFLEDLTTHKGVLLPLKVVEPYSDSKFACSRSTELYPNWTISSVPSLTAPELRRMFEILLQMPPTSSGMFWSLAPDFSATDRLMKDLRIGPYAFLRGWTLSRFWEEYRLYFFAGLLLVVGLLIHVRRTEILVERRTRELKDAFLREEALKAQTQEAEARLEQFQRAAIAGQVSNIFAHEIKQPLHSVSCFSHGLLRSLDSGNGSPDLMRRGLEKIESEVHEIGRIVDRVRSYAKGHAGERQWLNASAALEGILLRETRKHDVVARFYAPKGAVQIHADELELRLIFLNLIKNACEAAVAATAPIVSAAITTSGEDVIVEIADNGPKLSEDDLKHLNAPLSSTKKSGLGLGLPIVQGFVARCGGTIAFKRIPTGGLLCRVHLPVSPSEQQELQL</sequence>
<dbReference type="RefSeq" id="WP_016474818.1">
    <property type="nucleotide sequence ID" value="NZ_KE150480.1"/>
</dbReference>
<dbReference type="Gene3D" id="3.30.565.10">
    <property type="entry name" value="Histidine kinase-like ATPase, C-terminal domain"/>
    <property type="match status" value="1"/>
</dbReference>
<dbReference type="PATRIC" id="fig|1203554.3.peg.1712"/>
<evidence type="ECO:0000259" key="10">
    <source>
        <dbReference type="PROSITE" id="PS50109"/>
    </source>
</evidence>
<name>S3BWY4_9BURK</name>
<evidence type="ECO:0000256" key="6">
    <source>
        <dbReference type="ARBA" id="ARBA00022777"/>
    </source>
</evidence>
<evidence type="ECO:0000256" key="4">
    <source>
        <dbReference type="ARBA" id="ARBA00022679"/>
    </source>
</evidence>
<dbReference type="EMBL" id="ATCF01000022">
    <property type="protein sequence ID" value="EPD98592.1"/>
    <property type="molecule type" value="Genomic_DNA"/>
</dbReference>
<feature type="chain" id="PRO_5004506788" description="histidine kinase" evidence="9">
    <location>
        <begin position="19"/>
        <end position="590"/>
    </location>
</feature>
<keyword evidence="5" id="KW-0547">Nucleotide-binding</keyword>
<dbReference type="SMART" id="SM00388">
    <property type="entry name" value="HisKA"/>
    <property type="match status" value="1"/>
</dbReference>
<keyword evidence="4" id="KW-0808">Transferase</keyword>
<keyword evidence="6" id="KW-0418">Kinase</keyword>
<dbReference type="PANTHER" id="PTHR43065:SF10">
    <property type="entry name" value="PEROXIDE STRESS-ACTIVATED HISTIDINE KINASE MAK3"/>
    <property type="match status" value="1"/>
</dbReference>
<evidence type="ECO:0000256" key="3">
    <source>
        <dbReference type="ARBA" id="ARBA00022553"/>
    </source>
</evidence>
<feature type="domain" description="Histidine kinase" evidence="10">
    <location>
        <begin position="372"/>
        <end position="582"/>
    </location>
</feature>
<evidence type="ECO:0000256" key="7">
    <source>
        <dbReference type="ARBA" id="ARBA00022840"/>
    </source>
</evidence>
<dbReference type="InterPro" id="IPR003661">
    <property type="entry name" value="HisK_dim/P_dom"/>
</dbReference>
<accession>S3BWY4</accession>
<protein>
    <recommendedName>
        <fullName evidence="2">histidine kinase</fullName>
        <ecNumber evidence="2">2.7.13.3</ecNumber>
    </recommendedName>
</protein>
<gene>
    <name evidence="11" type="ORF">HMPREF1476_01631</name>
</gene>
<keyword evidence="8" id="KW-0902">Two-component regulatory system</keyword>
<dbReference type="InterPro" id="IPR003594">
    <property type="entry name" value="HATPase_dom"/>
</dbReference>
<dbReference type="Gene3D" id="3.40.190.10">
    <property type="entry name" value="Periplasmic binding protein-like II"/>
    <property type="match status" value="1"/>
</dbReference>
<dbReference type="PRINTS" id="PR00344">
    <property type="entry name" value="BCTRLSENSOR"/>
</dbReference>
<dbReference type="PANTHER" id="PTHR43065">
    <property type="entry name" value="SENSOR HISTIDINE KINASE"/>
    <property type="match status" value="1"/>
</dbReference>
<dbReference type="PROSITE" id="PS50109">
    <property type="entry name" value="HIS_KIN"/>
    <property type="match status" value="1"/>
</dbReference>
<dbReference type="SUPFAM" id="SSF55874">
    <property type="entry name" value="ATPase domain of HSP90 chaperone/DNA topoisomerase II/histidine kinase"/>
    <property type="match status" value="1"/>
</dbReference>
<keyword evidence="7" id="KW-0067">ATP-binding</keyword>
<dbReference type="SUPFAM" id="SSF53850">
    <property type="entry name" value="Periplasmic binding protein-like II"/>
    <property type="match status" value="1"/>
</dbReference>
<evidence type="ECO:0000256" key="9">
    <source>
        <dbReference type="SAM" id="SignalP"/>
    </source>
</evidence>
<dbReference type="EC" id="2.7.13.3" evidence="2"/>
<dbReference type="AlphaFoldDB" id="S3BWY4"/>
<dbReference type="eggNOG" id="COG0715">
    <property type="taxonomic scope" value="Bacteria"/>
</dbReference>
<evidence type="ECO:0000313" key="12">
    <source>
        <dbReference type="Proteomes" id="UP000014400"/>
    </source>
</evidence>
<dbReference type="STRING" id="1203554.HMPREF1476_01631"/>
<evidence type="ECO:0000256" key="5">
    <source>
        <dbReference type="ARBA" id="ARBA00022741"/>
    </source>
</evidence>
<evidence type="ECO:0000256" key="8">
    <source>
        <dbReference type="ARBA" id="ARBA00023012"/>
    </source>
</evidence>
<dbReference type="Pfam" id="PF02518">
    <property type="entry name" value="HATPase_c"/>
    <property type="match status" value="1"/>
</dbReference>
<dbReference type="GO" id="GO:0005524">
    <property type="term" value="F:ATP binding"/>
    <property type="evidence" value="ECO:0007669"/>
    <property type="project" value="UniProtKB-KW"/>
</dbReference>
<dbReference type="CDD" id="cd00082">
    <property type="entry name" value="HisKA"/>
    <property type="match status" value="1"/>
</dbReference>
<feature type="signal peptide" evidence="9">
    <location>
        <begin position="1"/>
        <end position="18"/>
    </location>
</feature>
<dbReference type="GO" id="GO:0000155">
    <property type="term" value="F:phosphorelay sensor kinase activity"/>
    <property type="evidence" value="ECO:0007669"/>
    <property type="project" value="InterPro"/>
</dbReference>
<dbReference type="Proteomes" id="UP000014400">
    <property type="component" value="Unassembled WGS sequence"/>
</dbReference>
<keyword evidence="3" id="KW-0597">Phosphoprotein</keyword>